<dbReference type="GO" id="GO:0019287">
    <property type="term" value="P:isopentenyl diphosphate biosynthetic process, mevalonate pathway"/>
    <property type="evidence" value="ECO:0007669"/>
    <property type="project" value="UniProtKB-UniPathway"/>
</dbReference>
<keyword evidence="10" id="KW-0460">Magnesium</keyword>
<comment type="similarity">
    <text evidence="2">Belongs to the GHMP kinase family. Mevalonate kinase subfamily.</text>
</comment>
<keyword evidence="5" id="KW-0444">Lipid biosynthesis</keyword>
<dbReference type="GeneID" id="105428977"/>
<dbReference type="UniPathway" id="UPA00057">
    <property type="reaction ID" value="UER00098"/>
</dbReference>
<dbReference type="GO" id="GO:0006695">
    <property type="term" value="P:cholesterol biosynthetic process"/>
    <property type="evidence" value="ECO:0007669"/>
    <property type="project" value="TreeGrafter"/>
</dbReference>
<dbReference type="GO" id="GO:0004496">
    <property type="term" value="F:mevalonate kinase activity"/>
    <property type="evidence" value="ECO:0007669"/>
    <property type="project" value="UniProtKB-EC"/>
</dbReference>
<dbReference type="AlphaFoldDB" id="A0A6I9WCI9"/>
<dbReference type="Gene3D" id="3.30.70.890">
    <property type="entry name" value="GHMP kinase, C-terminal domain"/>
    <property type="match status" value="1"/>
</dbReference>
<dbReference type="InterPro" id="IPR006203">
    <property type="entry name" value="GHMP_knse_ATP-bd_CS"/>
</dbReference>
<comment type="subcellular location">
    <subcellularLocation>
        <location evidence="1">Cytoplasm</location>
    </subcellularLocation>
</comment>
<dbReference type="PANTHER" id="PTHR43290:SF2">
    <property type="entry name" value="MEVALONATE KINASE"/>
    <property type="match status" value="1"/>
</dbReference>
<comment type="pathway">
    <text evidence="12">Isoprenoid biosynthesis; isopentenyl diphosphate biosynthesis via mevalonate pathway; isopentenyl diphosphate from (R)-mevalonate: step 1/3.</text>
</comment>
<evidence type="ECO:0000259" key="13">
    <source>
        <dbReference type="Pfam" id="PF00288"/>
    </source>
</evidence>
<dbReference type="PROSITE" id="PS00627">
    <property type="entry name" value="GHMP_KINASES_ATP"/>
    <property type="match status" value="1"/>
</dbReference>
<dbReference type="InterPro" id="IPR006204">
    <property type="entry name" value="GHMP_kinase_N_dom"/>
</dbReference>
<dbReference type="EC" id="2.7.1.36" evidence="3"/>
<organism evidence="14 15">
    <name type="scientific">Pogonomyrmex barbatus</name>
    <name type="common">red harvester ant</name>
    <dbReference type="NCBI Taxonomy" id="144034"/>
    <lineage>
        <taxon>Eukaryota</taxon>
        <taxon>Metazoa</taxon>
        <taxon>Ecdysozoa</taxon>
        <taxon>Arthropoda</taxon>
        <taxon>Hexapoda</taxon>
        <taxon>Insecta</taxon>
        <taxon>Pterygota</taxon>
        <taxon>Neoptera</taxon>
        <taxon>Endopterygota</taxon>
        <taxon>Hymenoptera</taxon>
        <taxon>Apocrita</taxon>
        <taxon>Aculeata</taxon>
        <taxon>Formicoidea</taxon>
        <taxon>Formicidae</taxon>
        <taxon>Myrmicinae</taxon>
        <taxon>Pogonomyrmex</taxon>
    </lineage>
</organism>
<evidence type="ECO:0000256" key="8">
    <source>
        <dbReference type="ARBA" id="ARBA00022777"/>
    </source>
</evidence>
<keyword evidence="9" id="KW-0067">ATP-binding</keyword>
<name>A0A6I9WCI9_9HYME</name>
<keyword evidence="8" id="KW-0418">Kinase</keyword>
<keyword evidence="7" id="KW-0547">Nucleotide-binding</keyword>
<dbReference type="InterPro" id="IPR020568">
    <property type="entry name" value="Ribosomal_Su5_D2-typ_SF"/>
</dbReference>
<dbReference type="SUPFAM" id="SSF55060">
    <property type="entry name" value="GHMP Kinase, C-terminal domain"/>
    <property type="match status" value="1"/>
</dbReference>
<feature type="domain" description="GHMP kinase N-terminal" evidence="13">
    <location>
        <begin position="137"/>
        <end position="170"/>
    </location>
</feature>
<evidence type="ECO:0000256" key="3">
    <source>
        <dbReference type="ARBA" id="ARBA00012103"/>
    </source>
</evidence>
<evidence type="ECO:0000256" key="6">
    <source>
        <dbReference type="ARBA" id="ARBA00022679"/>
    </source>
</evidence>
<evidence type="ECO:0000256" key="12">
    <source>
        <dbReference type="ARBA" id="ARBA00029438"/>
    </source>
</evidence>
<dbReference type="KEGG" id="pbar:105428977"/>
<dbReference type="GO" id="GO:0005829">
    <property type="term" value="C:cytosol"/>
    <property type="evidence" value="ECO:0007669"/>
    <property type="project" value="TreeGrafter"/>
</dbReference>
<keyword evidence="11" id="KW-0443">Lipid metabolism</keyword>
<keyword evidence="14" id="KW-1185">Reference proteome</keyword>
<dbReference type="RefSeq" id="XP_011639914.1">
    <property type="nucleotide sequence ID" value="XM_011641612.1"/>
</dbReference>
<proteinExistence type="inferred from homology"/>
<dbReference type="Pfam" id="PF00288">
    <property type="entry name" value="GHMP_kinases_N"/>
    <property type="match status" value="1"/>
</dbReference>
<evidence type="ECO:0000256" key="1">
    <source>
        <dbReference type="ARBA" id="ARBA00004496"/>
    </source>
</evidence>
<keyword evidence="6" id="KW-0808">Transferase</keyword>
<dbReference type="Gene3D" id="3.30.230.10">
    <property type="match status" value="1"/>
</dbReference>
<dbReference type="OrthoDB" id="1652964at2759"/>
<evidence type="ECO:0000256" key="9">
    <source>
        <dbReference type="ARBA" id="ARBA00022840"/>
    </source>
</evidence>
<dbReference type="Proteomes" id="UP000504615">
    <property type="component" value="Unplaced"/>
</dbReference>
<evidence type="ECO:0000256" key="2">
    <source>
        <dbReference type="ARBA" id="ARBA00006495"/>
    </source>
</evidence>
<gene>
    <name evidence="15" type="primary">LOC105428977</name>
</gene>
<evidence type="ECO:0000256" key="11">
    <source>
        <dbReference type="ARBA" id="ARBA00023098"/>
    </source>
</evidence>
<reference evidence="15" key="1">
    <citation type="submission" date="2025-08" db="UniProtKB">
        <authorList>
            <consortium name="RefSeq"/>
        </authorList>
    </citation>
    <scope>IDENTIFICATION</scope>
</reference>
<evidence type="ECO:0000256" key="10">
    <source>
        <dbReference type="ARBA" id="ARBA00022842"/>
    </source>
</evidence>
<evidence type="ECO:0000256" key="7">
    <source>
        <dbReference type="ARBA" id="ARBA00022741"/>
    </source>
</evidence>
<dbReference type="PANTHER" id="PTHR43290">
    <property type="entry name" value="MEVALONATE KINASE"/>
    <property type="match status" value="1"/>
</dbReference>
<dbReference type="GO" id="GO:0005524">
    <property type="term" value="F:ATP binding"/>
    <property type="evidence" value="ECO:0007669"/>
    <property type="project" value="UniProtKB-KW"/>
</dbReference>
<sequence length="382" mass="43368">MYKFNISAPATVFLHGDFMENYDKTSIAAGLNIRTKLTFSSLPPNAVKVDFIELNFSRIKLHIKIPLTTYLQHFNQIESAEFIEEIQVFRKIQTFVNSLVIDCDTYDYNNLEHFLSLQAFFFLLVLIAHRDSIKITASFVVKISSELPIGNGLGSSASFAVCLAACFWRWSLLQKGKCIYEFDERDRLKIGYYSDICDDFIFNSSTRINVNVSVNGSISIYNNGCLTKTYDDFPSIKILLVSSNVKQESVQNRQFDIMRDSCSIINPILDNINVLSNIAVDYLQSIGGRVIPQDLILLNQGLLNALGASHPYVDIICAIAQNYSLRGKMTYRGRCGYVFIVLPPNFMDNDLFRLINELESYNFSATVTNLCGKWNGMRVESY</sequence>
<dbReference type="InterPro" id="IPR006205">
    <property type="entry name" value="Mev_gal_kin"/>
</dbReference>
<dbReference type="InterPro" id="IPR036554">
    <property type="entry name" value="GHMP_kinase_C_sf"/>
</dbReference>
<protein>
    <recommendedName>
        <fullName evidence="3">mevalonate kinase</fullName>
        <ecNumber evidence="3">2.7.1.36</ecNumber>
    </recommendedName>
</protein>
<keyword evidence="4" id="KW-0963">Cytoplasm</keyword>
<dbReference type="SUPFAM" id="SSF54211">
    <property type="entry name" value="Ribosomal protein S5 domain 2-like"/>
    <property type="match status" value="1"/>
</dbReference>
<evidence type="ECO:0000313" key="14">
    <source>
        <dbReference type="Proteomes" id="UP000504615"/>
    </source>
</evidence>
<dbReference type="PRINTS" id="PR00959">
    <property type="entry name" value="MEVGALKINASE"/>
</dbReference>
<evidence type="ECO:0000256" key="5">
    <source>
        <dbReference type="ARBA" id="ARBA00022516"/>
    </source>
</evidence>
<dbReference type="InterPro" id="IPR014721">
    <property type="entry name" value="Ribsml_uS5_D2-typ_fold_subgr"/>
</dbReference>
<accession>A0A6I9WCI9</accession>
<evidence type="ECO:0000313" key="15">
    <source>
        <dbReference type="RefSeq" id="XP_011639914.1"/>
    </source>
</evidence>
<evidence type="ECO:0000256" key="4">
    <source>
        <dbReference type="ARBA" id="ARBA00022490"/>
    </source>
</evidence>